<sequence length="741" mass="82112">MLKSDKYPHPLSQAYTAQLNEEGGLNLGQVGATLRRRALLIAGVTGVIATAAVLKAETDPPVYQGRFEILTKPVTGEGRAVANIPQSLSSQQGIASPESVEAVTTTMQVLESRKMLDKVIEELQDKYKTKYPKLDYDSIVARLQIASEKPNILEVTYTSPDKELVRDVLTKLQKTYVEYSVNEHLEDVNQAISFVRQQELPLENRVRAWQERQRIIRQRHDLVEPAQKAQEISQQIATLTQQQAENRIQLEQMLATYEDLKRELAQQPGERAGNSVLSENARYQKILDQIQTVDIEIKKGGAKFTSENPSLQNLQAQKANLLPMLAGEENRVKRDYESRIRALQARDKSLGDKIAYFNNYLRNLAVVIREYDDIQRNLKIATEGLTQFSAKKQALQIEQALRSPSWKLLDPKLEEVNEPKAGPGSAKRNLALGTLLGLLLGTGAALVADKLSNVLYSSKDLKEATGLPLLGVVPLRKEIGALAWQETSGGMQQAVKASFFEVFRSLYTNILLLSSDTPIRSLVISSAAKEDGKTTVAIHLALAAAAMGQRVLLVDANLRSPTIHNRVGLMNIQGLTDVIAQDLDWNNVIERSPLEDNLFVLSAGPIPPDSIRLLASQKMQDLMSELQASFDLVIYDTPPLVGFADANLLAANTNGLILVAGLGKLKRTMFQQALDDLQMSGTPILGVIANKSKDTTPASYSYYQQYYKQSMSNERIGDDDSIDFTHSRSTSSSFRNGRRNS</sequence>
<feature type="region of interest" description="Disordered" evidence="17">
    <location>
        <begin position="718"/>
        <end position="741"/>
    </location>
</feature>
<evidence type="ECO:0000256" key="6">
    <source>
        <dbReference type="ARBA" id="ARBA00022475"/>
    </source>
</evidence>
<keyword evidence="8" id="KW-0808">Transferase</keyword>
<accession>A0ABX1PG80</accession>
<keyword evidence="10" id="KW-0547">Nucleotide-binding</keyword>
<comment type="caution">
    <text evidence="20">The sequence shown here is derived from an EMBL/GenBank/DDBJ whole genome shotgun (WGS) entry which is preliminary data.</text>
</comment>
<comment type="similarity">
    <text evidence="2">Belongs to the CpsC/CapA family.</text>
</comment>
<dbReference type="NCBIfam" id="TIGR01007">
    <property type="entry name" value="eps_fam"/>
    <property type="match status" value="1"/>
</dbReference>
<dbReference type="Pfam" id="PF13614">
    <property type="entry name" value="AAA_31"/>
    <property type="match status" value="1"/>
</dbReference>
<comment type="catalytic activity">
    <reaction evidence="16">
        <text>L-tyrosyl-[protein] + ATP = O-phospho-L-tyrosyl-[protein] + ADP + H(+)</text>
        <dbReference type="Rhea" id="RHEA:10596"/>
        <dbReference type="Rhea" id="RHEA-COMP:10136"/>
        <dbReference type="Rhea" id="RHEA-COMP:20101"/>
        <dbReference type="ChEBI" id="CHEBI:15378"/>
        <dbReference type="ChEBI" id="CHEBI:30616"/>
        <dbReference type="ChEBI" id="CHEBI:46858"/>
        <dbReference type="ChEBI" id="CHEBI:61978"/>
        <dbReference type="ChEBI" id="CHEBI:456216"/>
        <dbReference type="EC" id="2.7.10.2"/>
    </reaction>
</comment>
<evidence type="ECO:0000256" key="4">
    <source>
        <dbReference type="ARBA" id="ARBA00008883"/>
    </source>
</evidence>
<comment type="similarity">
    <text evidence="4">Belongs to the etk/wzc family.</text>
</comment>
<evidence type="ECO:0000259" key="19">
    <source>
        <dbReference type="Pfam" id="PF13614"/>
    </source>
</evidence>
<keyword evidence="12" id="KW-0067">ATP-binding</keyword>
<keyword evidence="9" id="KW-0812">Transmembrane</keyword>
<keyword evidence="21" id="KW-1185">Reference proteome</keyword>
<dbReference type="CDD" id="cd05387">
    <property type="entry name" value="BY-kinase"/>
    <property type="match status" value="1"/>
</dbReference>
<gene>
    <name evidence="20" type="ORF">DP116_25255</name>
</gene>
<organism evidence="20 21">
    <name type="scientific">Brasilonema bromeliae SPC951</name>
    <dbReference type="NCBI Taxonomy" id="385972"/>
    <lineage>
        <taxon>Bacteria</taxon>
        <taxon>Bacillati</taxon>
        <taxon>Cyanobacteriota</taxon>
        <taxon>Cyanophyceae</taxon>
        <taxon>Nostocales</taxon>
        <taxon>Scytonemataceae</taxon>
        <taxon>Brasilonema</taxon>
        <taxon>Bromeliae group (in: Brasilonema)</taxon>
    </lineage>
</organism>
<dbReference type="InterPro" id="IPR027417">
    <property type="entry name" value="P-loop_NTPase"/>
</dbReference>
<dbReference type="EC" id="2.7.10.2" evidence="5"/>
<dbReference type="EMBL" id="QMEB01000277">
    <property type="protein sequence ID" value="NMG22576.1"/>
    <property type="molecule type" value="Genomic_DNA"/>
</dbReference>
<evidence type="ECO:0000256" key="9">
    <source>
        <dbReference type="ARBA" id="ARBA00022692"/>
    </source>
</evidence>
<dbReference type="InterPro" id="IPR025669">
    <property type="entry name" value="AAA_dom"/>
</dbReference>
<evidence type="ECO:0000256" key="15">
    <source>
        <dbReference type="ARBA" id="ARBA00023137"/>
    </source>
</evidence>
<evidence type="ECO:0000259" key="18">
    <source>
        <dbReference type="Pfam" id="PF02706"/>
    </source>
</evidence>
<evidence type="ECO:0000256" key="1">
    <source>
        <dbReference type="ARBA" id="ARBA00004429"/>
    </source>
</evidence>
<dbReference type="Gene3D" id="3.40.50.300">
    <property type="entry name" value="P-loop containing nucleotide triphosphate hydrolases"/>
    <property type="match status" value="1"/>
</dbReference>
<feature type="domain" description="AAA" evidence="19">
    <location>
        <begin position="532"/>
        <end position="657"/>
    </location>
</feature>
<evidence type="ECO:0000256" key="11">
    <source>
        <dbReference type="ARBA" id="ARBA00022777"/>
    </source>
</evidence>
<dbReference type="Proteomes" id="UP000718564">
    <property type="component" value="Unassembled WGS sequence"/>
</dbReference>
<dbReference type="PANTHER" id="PTHR32309:SF13">
    <property type="entry name" value="FERRIC ENTEROBACTIN TRANSPORT PROTEIN FEPE"/>
    <property type="match status" value="1"/>
</dbReference>
<evidence type="ECO:0000256" key="12">
    <source>
        <dbReference type="ARBA" id="ARBA00022840"/>
    </source>
</evidence>
<feature type="domain" description="Polysaccharide chain length determinant N-terminal" evidence="18">
    <location>
        <begin position="25"/>
        <end position="123"/>
    </location>
</feature>
<keyword evidence="15" id="KW-0829">Tyrosine-protein kinase</keyword>
<evidence type="ECO:0000313" key="21">
    <source>
        <dbReference type="Proteomes" id="UP000718564"/>
    </source>
</evidence>
<keyword evidence="7" id="KW-0997">Cell inner membrane</keyword>
<evidence type="ECO:0000256" key="2">
    <source>
        <dbReference type="ARBA" id="ARBA00006683"/>
    </source>
</evidence>
<dbReference type="InterPro" id="IPR005702">
    <property type="entry name" value="Wzc-like_C"/>
</dbReference>
<evidence type="ECO:0000256" key="5">
    <source>
        <dbReference type="ARBA" id="ARBA00011903"/>
    </source>
</evidence>
<evidence type="ECO:0000256" key="16">
    <source>
        <dbReference type="ARBA" id="ARBA00051245"/>
    </source>
</evidence>
<dbReference type="RefSeq" id="WP_169157769.1">
    <property type="nucleotide sequence ID" value="NZ_CAWPJE010000280.1"/>
</dbReference>
<evidence type="ECO:0000256" key="3">
    <source>
        <dbReference type="ARBA" id="ARBA00007316"/>
    </source>
</evidence>
<evidence type="ECO:0000256" key="13">
    <source>
        <dbReference type="ARBA" id="ARBA00022989"/>
    </source>
</evidence>
<evidence type="ECO:0000256" key="10">
    <source>
        <dbReference type="ARBA" id="ARBA00022741"/>
    </source>
</evidence>
<dbReference type="PANTHER" id="PTHR32309">
    <property type="entry name" value="TYROSINE-PROTEIN KINASE"/>
    <property type="match status" value="1"/>
</dbReference>
<proteinExistence type="inferred from homology"/>
<dbReference type="InterPro" id="IPR050445">
    <property type="entry name" value="Bact_polysacc_biosynth/exp"/>
</dbReference>
<keyword evidence="6" id="KW-1003">Cell membrane</keyword>
<keyword evidence="14" id="KW-0472">Membrane</keyword>
<evidence type="ECO:0000256" key="7">
    <source>
        <dbReference type="ARBA" id="ARBA00022519"/>
    </source>
</evidence>
<evidence type="ECO:0000313" key="20">
    <source>
        <dbReference type="EMBL" id="NMG22576.1"/>
    </source>
</evidence>
<evidence type="ECO:0000256" key="14">
    <source>
        <dbReference type="ARBA" id="ARBA00023136"/>
    </source>
</evidence>
<name>A0ABX1PG80_9CYAN</name>
<keyword evidence="13" id="KW-1133">Transmembrane helix</keyword>
<comment type="similarity">
    <text evidence="3">Belongs to the CpsD/CapB family.</text>
</comment>
<evidence type="ECO:0000256" key="8">
    <source>
        <dbReference type="ARBA" id="ARBA00022679"/>
    </source>
</evidence>
<evidence type="ECO:0000256" key="17">
    <source>
        <dbReference type="SAM" id="MobiDB-lite"/>
    </source>
</evidence>
<reference evidence="20 21" key="1">
    <citation type="submission" date="2018-06" db="EMBL/GenBank/DDBJ databases">
        <title>Comparative genomics of Brasilonema spp. strains.</title>
        <authorList>
            <person name="Alvarenga D.O."/>
            <person name="Fiore M.F."/>
            <person name="Varani A.M."/>
        </authorList>
    </citation>
    <scope>NUCLEOTIDE SEQUENCE [LARGE SCALE GENOMIC DNA]</scope>
    <source>
        <strain evidence="20 21">SPC951</strain>
    </source>
</reference>
<dbReference type="InterPro" id="IPR003856">
    <property type="entry name" value="LPS_length_determ_N"/>
</dbReference>
<protein>
    <recommendedName>
        <fullName evidence="5">non-specific protein-tyrosine kinase</fullName>
        <ecNumber evidence="5">2.7.10.2</ecNumber>
    </recommendedName>
</protein>
<dbReference type="SUPFAM" id="SSF52540">
    <property type="entry name" value="P-loop containing nucleoside triphosphate hydrolases"/>
    <property type="match status" value="1"/>
</dbReference>
<comment type="subcellular location">
    <subcellularLocation>
        <location evidence="1">Cell inner membrane</location>
        <topology evidence="1">Multi-pass membrane protein</topology>
    </subcellularLocation>
</comment>
<keyword evidence="11" id="KW-0418">Kinase</keyword>
<dbReference type="Pfam" id="PF02706">
    <property type="entry name" value="Wzz"/>
    <property type="match status" value="1"/>
</dbReference>